<name>A0AAD1TQD4_PELCU</name>
<dbReference type="PANTHER" id="PTHR31635">
    <property type="entry name" value="REVERSE TRANSCRIPTASE DOMAIN-CONTAINING PROTEIN-RELATED"/>
    <property type="match status" value="1"/>
</dbReference>
<feature type="non-terminal residue" evidence="1">
    <location>
        <position position="1"/>
    </location>
</feature>
<reference evidence="1" key="1">
    <citation type="submission" date="2022-03" db="EMBL/GenBank/DDBJ databases">
        <authorList>
            <person name="Alioto T."/>
            <person name="Alioto T."/>
            <person name="Gomez Garrido J."/>
        </authorList>
    </citation>
    <scope>NUCLEOTIDE SEQUENCE</scope>
</reference>
<feature type="non-terminal residue" evidence="1">
    <location>
        <position position="58"/>
    </location>
</feature>
<dbReference type="AlphaFoldDB" id="A0AAD1TQD4"/>
<accession>A0AAD1TQD4</accession>
<dbReference type="EMBL" id="CAKOES020001000">
    <property type="protein sequence ID" value="CAH2330692.1"/>
    <property type="molecule type" value="Genomic_DNA"/>
</dbReference>
<protein>
    <submittedName>
        <fullName evidence="1">Uncharacterized protein</fullName>
    </submittedName>
</protein>
<dbReference type="PANTHER" id="PTHR31635:SF196">
    <property type="entry name" value="REVERSE TRANSCRIPTASE DOMAIN-CONTAINING PROTEIN-RELATED"/>
    <property type="match status" value="1"/>
</dbReference>
<proteinExistence type="predicted"/>
<evidence type="ECO:0000313" key="2">
    <source>
        <dbReference type="Proteomes" id="UP001295444"/>
    </source>
</evidence>
<organism evidence="1 2">
    <name type="scientific">Pelobates cultripes</name>
    <name type="common">Western spadefoot toad</name>
    <dbReference type="NCBI Taxonomy" id="61616"/>
    <lineage>
        <taxon>Eukaryota</taxon>
        <taxon>Metazoa</taxon>
        <taxon>Chordata</taxon>
        <taxon>Craniata</taxon>
        <taxon>Vertebrata</taxon>
        <taxon>Euteleostomi</taxon>
        <taxon>Amphibia</taxon>
        <taxon>Batrachia</taxon>
        <taxon>Anura</taxon>
        <taxon>Pelobatoidea</taxon>
        <taxon>Pelobatidae</taxon>
        <taxon>Pelobates</taxon>
    </lineage>
</organism>
<gene>
    <name evidence="1" type="ORF">PECUL_23A053649</name>
</gene>
<dbReference type="Proteomes" id="UP001295444">
    <property type="component" value="Unassembled WGS sequence"/>
</dbReference>
<comment type="caution">
    <text evidence="1">The sequence shown here is derived from an EMBL/GenBank/DDBJ whole genome shotgun (WGS) entry which is preliminary data.</text>
</comment>
<evidence type="ECO:0000313" key="1">
    <source>
        <dbReference type="EMBL" id="CAH2330692.1"/>
    </source>
</evidence>
<keyword evidence="2" id="KW-1185">Reference proteome</keyword>
<sequence length="58" mass="6245">EADILDAPITADEVQAAIKTTKNGKATGPDGLSAGYYKKFREILALRLADAFNHLRQG</sequence>